<evidence type="ECO:0000313" key="2">
    <source>
        <dbReference type="Proteomes" id="UP000502259"/>
    </source>
</evidence>
<organism evidence="1 2">
    <name type="scientific">Halomonas hydrothermalis</name>
    <dbReference type="NCBI Taxonomy" id="115561"/>
    <lineage>
        <taxon>Bacteria</taxon>
        <taxon>Pseudomonadati</taxon>
        <taxon>Pseudomonadota</taxon>
        <taxon>Gammaproteobacteria</taxon>
        <taxon>Oceanospirillales</taxon>
        <taxon>Halomonadaceae</taxon>
        <taxon>Halomonas</taxon>
    </lineage>
</organism>
<evidence type="ECO:0000313" key="1">
    <source>
        <dbReference type="EMBL" id="BCB06424.1"/>
    </source>
</evidence>
<dbReference type="AlphaFoldDB" id="A0A6F8TZP2"/>
<reference evidence="1 2" key="1">
    <citation type="submission" date="2020-03" db="EMBL/GenBank/DDBJ databases">
        <title>Complete Genome Sequence of Halomonas hydrothermalis Strain Slthf2, Halophilic Bacterium Isolated from Deep-Sea Hydrothermal-Vent Environments.</title>
        <authorList>
            <person name="Takeyama N."/>
            <person name="Huang M."/>
            <person name="Sato K."/>
            <person name="Galipon J."/>
            <person name="Arakawa K."/>
        </authorList>
    </citation>
    <scope>NUCLEOTIDE SEQUENCE [LARGE SCALE GENOMIC DNA]</scope>
    <source>
        <strain evidence="1 2">Slthf2</strain>
    </source>
</reference>
<dbReference type="RefSeq" id="WP_172419677.1">
    <property type="nucleotide sequence ID" value="NZ_AP022843.1"/>
</dbReference>
<protein>
    <submittedName>
        <fullName evidence="1">Uncharacterized protein</fullName>
    </submittedName>
</protein>
<dbReference type="EMBL" id="AP022843">
    <property type="protein sequence ID" value="BCB06424.1"/>
    <property type="molecule type" value="Genomic_DNA"/>
</dbReference>
<proteinExistence type="predicted"/>
<name>A0A6F8TZP2_9GAMM</name>
<accession>A0A6F8TZP2</accession>
<keyword evidence="2" id="KW-1185">Reference proteome</keyword>
<sequence>MSHINDQSVKQMVELRDIAEAQKELATAIGDMAYLSQGLTEQQALAWATALSCMGKRAATLAHDLLDECIDPAGAELEGGRDAD</sequence>
<dbReference type="Proteomes" id="UP000502259">
    <property type="component" value="Chromosome"/>
</dbReference>
<gene>
    <name evidence="1" type="ORF">HHSLTHF2_03140</name>
</gene>